<name>A0ABR1PU54_9PEZI</name>
<dbReference type="RefSeq" id="XP_066693291.1">
    <property type="nucleotide sequence ID" value="XM_066851053.1"/>
</dbReference>
<dbReference type="SUPFAM" id="SSF55729">
    <property type="entry name" value="Acyl-CoA N-acyltransferases (Nat)"/>
    <property type="match status" value="1"/>
</dbReference>
<evidence type="ECO:0000313" key="5">
    <source>
        <dbReference type="EMBL" id="KAK7937963.1"/>
    </source>
</evidence>
<dbReference type="PROSITE" id="PS51186">
    <property type="entry name" value="GNAT"/>
    <property type="match status" value="1"/>
</dbReference>
<keyword evidence="6" id="KW-1185">Reference proteome</keyword>
<feature type="domain" description="N-acetyltransferase" evidence="4">
    <location>
        <begin position="34"/>
        <end position="180"/>
    </location>
</feature>
<dbReference type="InterPro" id="IPR000182">
    <property type="entry name" value="GNAT_dom"/>
</dbReference>
<gene>
    <name evidence="5" type="ORF">PG986_014831</name>
</gene>
<dbReference type="Pfam" id="PF00583">
    <property type="entry name" value="Acetyltransf_1"/>
    <property type="match status" value="1"/>
</dbReference>
<reference evidence="5 6" key="1">
    <citation type="submission" date="2023-01" db="EMBL/GenBank/DDBJ databases">
        <title>Analysis of 21 Apiospora genomes using comparative genomics revels a genus with tremendous synthesis potential of carbohydrate active enzymes and secondary metabolites.</title>
        <authorList>
            <person name="Sorensen T."/>
        </authorList>
    </citation>
    <scope>NUCLEOTIDE SEQUENCE [LARGE SCALE GENOMIC DNA]</scope>
    <source>
        <strain evidence="5 6">CBS 24483</strain>
    </source>
</reference>
<dbReference type="EMBL" id="JAQQWE010000010">
    <property type="protein sequence ID" value="KAK7937963.1"/>
    <property type="molecule type" value="Genomic_DNA"/>
</dbReference>
<evidence type="ECO:0000256" key="3">
    <source>
        <dbReference type="SAM" id="MobiDB-lite"/>
    </source>
</evidence>
<proteinExistence type="predicted"/>
<dbReference type="CDD" id="cd04301">
    <property type="entry name" value="NAT_SF"/>
    <property type="match status" value="1"/>
</dbReference>
<feature type="compositionally biased region" description="Low complexity" evidence="3">
    <location>
        <begin position="61"/>
        <end position="71"/>
    </location>
</feature>
<evidence type="ECO:0000256" key="1">
    <source>
        <dbReference type="ARBA" id="ARBA00022679"/>
    </source>
</evidence>
<keyword evidence="2" id="KW-0012">Acyltransferase</keyword>
<evidence type="ECO:0000256" key="2">
    <source>
        <dbReference type="ARBA" id="ARBA00023315"/>
    </source>
</evidence>
<dbReference type="InterPro" id="IPR050680">
    <property type="entry name" value="YpeA/RimI_acetyltransf"/>
</dbReference>
<keyword evidence="1" id="KW-0808">Transferase</keyword>
<organism evidence="5 6">
    <name type="scientific">Apiospora aurea</name>
    <dbReference type="NCBI Taxonomy" id="335848"/>
    <lineage>
        <taxon>Eukaryota</taxon>
        <taxon>Fungi</taxon>
        <taxon>Dikarya</taxon>
        <taxon>Ascomycota</taxon>
        <taxon>Pezizomycotina</taxon>
        <taxon>Sordariomycetes</taxon>
        <taxon>Xylariomycetidae</taxon>
        <taxon>Amphisphaeriales</taxon>
        <taxon>Apiosporaceae</taxon>
        <taxon>Apiospora</taxon>
    </lineage>
</organism>
<sequence length="180" mass="20469">MATNTGLPSFTIRAITPSETHNLRHRVLWPHKPLEYVQLEEDDRGHHFGIFLEDASPLLPPNLQHLQQPQQEGEEKKDDGSVPTEPVSIISMFFAGDEANPKQEARFRKFATDPQWQGRGVGSALLRYAIVFAVTEGAESVWCDARTSALGFYQRFGMDREGEEFFKGEVPYYKMSRTLP</sequence>
<dbReference type="PANTHER" id="PTHR43420">
    <property type="entry name" value="ACETYLTRANSFERASE"/>
    <property type="match status" value="1"/>
</dbReference>
<dbReference type="GeneID" id="92084115"/>
<dbReference type="InterPro" id="IPR016181">
    <property type="entry name" value="Acyl_CoA_acyltransferase"/>
</dbReference>
<dbReference type="Gene3D" id="3.40.630.30">
    <property type="match status" value="1"/>
</dbReference>
<evidence type="ECO:0000259" key="4">
    <source>
        <dbReference type="PROSITE" id="PS51186"/>
    </source>
</evidence>
<accession>A0ABR1PU54</accession>
<feature type="region of interest" description="Disordered" evidence="3">
    <location>
        <begin position="61"/>
        <end position="83"/>
    </location>
</feature>
<comment type="caution">
    <text evidence="5">The sequence shown here is derived from an EMBL/GenBank/DDBJ whole genome shotgun (WGS) entry which is preliminary data.</text>
</comment>
<evidence type="ECO:0000313" key="6">
    <source>
        <dbReference type="Proteomes" id="UP001391051"/>
    </source>
</evidence>
<protein>
    <recommendedName>
        <fullName evidence="4">N-acetyltransferase domain-containing protein</fullName>
    </recommendedName>
</protein>
<dbReference type="Proteomes" id="UP001391051">
    <property type="component" value="Unassembled WGS sequence"/>
</dbReference>